<dbReference type="EMBL" id="OBMQ01000011">
    <property type="protein sequence ID" value="SOC19484.1"/>
    <property type="molecule type" value="Genomic_DNA"/>
</dbReference>
<dbReference type="Gene3D" id="1.10.357.10">
    <property type="entry name" value="Tetracycline Repressor, domain 2"/>
    <property type="match status" value="1"/>
</dbReference>
<dbReference type="InterPro" id="IPR050624">
    <property type="entry name" value="HTH-type_Tx_Regulator"/>
</dbReference>
<dbReference type="GO" id="GO:0003677">
    <property type="term" value="F:DNA binding"/>
    <property type="evidence" value="ECO:0007669"/>
    <property type="project" value="UniProtKB-UniRule"/>
</dbReference>
<evidence type="ECO:0000259" key="3">
    <source>
        <dbReference type="PROSITE" id="PS50977"/>
    </source>
</evidence>
<dbReference type="RefSeq" id="WP_097074381.1">
    <property type="nucleotide sequence ID" value="NZ_OBMQ01000011.1"/>
</dbReference>
<reference evidence="5" key="1">
    <citation type="submission" date="2017-08" db="EMBL/GenBank/DDBJ databases">
        <authorList>
            <person name="Varghese N."/>
            <person name="Submissions S."/>
        </authorList>
    </citation>
    <scope>NUCLEOTIDE SEQUENCE [LARGE SCALE GENOMIC DNA]</scope>
    <source>
        <strain evidence="5">JC22</strain>
    </source>
</reference>
<feature type="domain" description="HTH tetR-type" evidence="3">
    <location>
        <begin position="13"/>
        <end position="73"/>
    </location>
</feature>
<evidence type="ECO:0000256" key="1">
    <source>
        <dbReference type="ARBA" id="ARBA00023125"/>
    </source>
</evidence>
<dbReference type="SUPFAM" id="SSF48498">
    <property type="entry name" value="Tetracyclin repressor-like, C-terminal domain"/>
    <property type="match status" value="1"/>
</dbReference>
<dbReference type="PANTHER" id="PTHR43479">
    <property type="entry name" value="ACREF/ENVCD OPERON REPRESSOR-RELATED"/>
    <property type="match status" value="1"/>
</dbReference>
<keyword evidence="1 2" id="KW-0238">DNA-binding</keyword>
<gene>
    <name evidence="4" type="ORF">SAMN05880501_1115</name>
</gene>
<dbReference type="InterPro" id="IPR036271">
    <property type="entry name" value="Tet_transcr_reg_TetR-rel_C_sf"/>
</dbReference>
<dbReference type="OrthoDB" id="9812484at2"/>
<sequence>MNKRGRRKGSSGEVSKALLLNIAAEEFAINGYHKTKISTIVKRVGVTQKAFYLYFDSKEAIFQQLIMNFQERLSTIVRESRLEANMDKNELSDRIVHQLGKMLQLFAENPHLTQIGLYLSQESMEIKKQLLDRIRENLISEARAGYFRTEADMDFVAESLLGMIERLTQTQLFNGLKEPQQLAEEIAMVILKGIVSRENE</sequence>
<feature type="DNA-binding region" description="H-T-H motif" evidence="2">
    <location>
        <begin position="36"/>
        <end position="55"/>
    </location>
</feature>
<dbReference type="Pfam" id="PF00440">
    <property type="entry name" value="TetR_N"/>
    <property type="match status" value="1"/>
</dbReference>
<proteinExistence type="predicted"/>
<keyword evidence="5" id="KW-1185">Reference proteome</keyword>
<organism evidence="4 5">
    <name type="scientific">Ureibacillus xyleni</name>
    <dbReference type="NCBI Taxonomy" id="614648"/>
    <lineage>
        <taxon>Bacteria</taxon>
        <taxon>Bacillati</taxon>
        <taxon>Bacillota</taxon>
        <taxon>Bacilli</taxon>
        <taxon>Bacillales</taxon>
        <taxon>Caryophanaceae</taxon>
        <taxon>Ureibacillus</taxon>
    </lineage>
</organism>
<dbReference type="PROSITE" id="PS50977">
    <property type="entry name" value="HTH_TETR_2"/>
    <property type="match status" value="1"/>
</dbReference>
<dbReference type="Proteomes" id="UP000219636">
    <property type="component" value="Unassembled WGS sequence"/>
</dbReference>
<dbReference type="InterPro" id="IPR001647">
    <property type="entry name" value="HTH_TetR"/>
</dbReference>
<evidence type="ECO:0000313" key="4">
    <source>
        <dbReference type="EMBL" id="SOC19484.1"/>
    </source>
</evidence>
<dbReference type="AlphaFoldDB" id="A0A285TC43"/>
<dbReference type="PRINTS" id="PR00455">
    <property type="entry name" value="HTHTETR"/>
</dbReference>
<evidence type="ECO:0000313" key="5">
    <source>
        <dbReference type="Proteomes" id="UP000219636"/>
    </source>
</evidence>
<accession>A0A285TC43</accession>
<dbReference type="InterPro" id="IPR009057">
    <property type="entry name" value="Homeodomain-like_sf"/>
</dbReference>
<evidence type="ECO:0000256" key="2">
    <source>
        <dbReference type="PROSITE-ProRule" id="PRU00335"/>
    </source>
</evidence>
<dbReference type="PANTHER" id="PTHR43479:SF8">
    <property type="entry name" value="TRANSCRIPTIONAL REGULATOR, TETR FAMILY"/>
    <property type="match status" value="1"/>
</dbReference>
<dbReference type="SUPFAM" id="SSF46689">
    <property type="entry name" value="Homeodomain-like"/>
    <property type="match status" value="1"/>
</dbReference>
<protein>
    <submittedName>
        <fullName evidence="4">TetR family transcriptional regulator</fullName>
    </submittedName>
</protein>
<name>A0A285TC43_9BACL</name>